<dbReference type="Proteomes" id="UP001451303">
    <property type="component" value="Unassembled WGS sequence"/>
</dbReference>
<name>A0ABR3DLK0_NEUIN</name>
<proteinExistence type="predicted"/>
<reference evidence="1 2" key="1">
    <citation type="submission" date="2023-09" db="EMBL/GenBank/DDBJ databases">
        <title>Multi-omics analysis of a traditional fermented food reveals byproduct-associated fungal strains for waste-to-food upcycling.</title>
        <authorList>
            <consortium name="Lawrence Berkeley National Laboratory"/>
            <person name="Rekdal V.M."/>
            <person name="Villalobos-Escobedo J.M."/>
            <person name="Rodriguez-Valeron N."/>
            <person name="Garcia M.O."/>
            <person name="Vasquez D.P."/>
            <person name="Damayanti I."/>
            <person name="Sorensen P.M."/>
            <person name="Baidoo E.E."/>
            <person name="De Carvalho A.C."/>
            <person name="Riley R."/>
            <person name="Lipzen A."/>
            <person name="He G."/>
            <person name="Yan M."/>
            <person name="Haridas S."/>
            <person name="Daum C."/>
            <person name="Yoshinaga Y."/>
            <person name="Ng V."/>
            <person name="Grigoriev I.V."/>
            <person name="Munk R."/>
            <person name="Nuraida L."/>
            <person name="Wijaya C.H."/>
            <person name="Morales P.-C."/>
            <person name="Keasling J.D."/>
        </authorList>
    </citation>
    <scope>NUCLEOTIDE SEQUENCE [LARGE SCALE GENOMIC DNA]</scope>
    <source>
        <strain evidence="1 2">FGSC 2613</strain>
    </source>
</reference>
<feature type="non-terminal residue" evidence="1">
    <location>
        <position position="1"/>
    </location>
</feature>
<dbReference type="EMBL" id="JAVLET010000002">
    <property type="protein sequence ID" value="KAL0472803.1"/>
    <property type="molecule type" value="Genomic_DNA"/>
</dbReference>
<evidence type="ECO:0000313" key="2">
    <source>
        <dbReference type="Proteomes" id="UP001451303"/>
    </source>
</evidence>
<organism evidence="1 2">
    <name type="scientific">Neurospora intermedia</name>
    <dbReference type="NCBI Taxonomy" id="5142"/>
    <lineage>
        <taxon>Eukaryota</taxon>
        <taxon>Fungi</taxon>
        <taxon>Dikarya</taxon>
        <taxon>Ascomycota</taxon>
        <taxon>Pezizomycotina</taxon>
        <taxon>Sordariomycetes</taxon>
        <taxon>Sordariomycetidae</taxon>
        <taxon>Sordariales</taxon>
        <taxon>Sordariaceae</taxon>
        <taxon>Neurospora</taxon>
    </lineage>
</organism>
<gene>
    <name evidence="1" type="ORF">QR685DRAFT_436758</name>
</gene>
<sequence>QQPSHQSIKSTGHFTSGHQACRPNLCILLYITCHVKQSNITVPRPKIVASMFIALSTRFSRRDHL</sequence>
<protein>
    <submittedName>
        <fullName evidence="1">Uncharacterized protein</fullName>
    </submittedName>
</protein>
<evidence type="ECO:0000313" key="1">
    <source>
        <dbReference type="EMBL" id="KAL0472803.1"/>
    </source>
</evidence>
<keyword evidence="2" id="KW-1185">Reference proteome</keyword>
<accession>A0ABR3DLK0</accession>
<comment type="caution">
    <text evidence="1">The sequence shown here is derived from an EMBL/GenBank/DDBJ whole genome shotgun (WGS) entry which is preliminary data.</text>
</comment>